<reference evidence="6 7" key="1">
    <citation type="submission" date="2023-01" db="EMBL/GenBank/DDBJ databases">
        <title>Novel diversity within Roseofilum (Cyanobacteria; Desertifilaceae) from marine benthic mats with descriptions of four novel species.</title>
        <authorList>
            <person name="Wang Y."/>
            <person name="Berthold D.E."/>
            <person name="Hu J."/>
            <person name="Lefler F.W."/>
            <person name="Laughinghouse H.D. IV."/>
        </authorList>
    </citation>
    <scope>NUCLEOTIDE SEQUENCE [LARGE SCALE GENOMIC DNA]</scope>
    <source>
        <strain evidence="6 7">BLCC-M143</strain>
    </source>
</reference>
<keyword evidence="7" id="KW-1185">Reference proteome</keyword>
<name>A0ABT7BX51_9CYAN</name>
<organism evidence="6 7">
    <name type="scientific">Roseofilum casamattae BLCC-M143</name>
    <dbReference type="NCBI Taxonomy" id="3022442"/>
    <lineage>
        <taxon>Bacteria</taxon>
        <taxon>Bacillati</taxon>
        <taxon>Cyanobacteriota</taxon>
        <taxon>Cyanophyceae</taxon>
        <taxon>Desertifilales</taxon>
        <taxon>Desertifilaceae</taxon>
        <taxon>Roseofilum</taxon>
        <taxon>Roseofilum casamattae</taxon>
    </lineage>
</organism>
<dbReference type="InterPro" id="IPR008978">
    <property type="entry name" value="HSP20-like_chaperone"/>
</dbReference>
<sequence>MKTQRPTYRQNQPTRETSRYVPAMEWEITSDEATVRVEVPGVDADDIQIEINDKIVKLQWHRPQPTTRVQNRWRSELKYGDFYRHFALPFAIESDRTQATLNNGILTLSLPKQARSQPVKVHLSKPAPRQTELKVAENPPRTEPITDPWAA</sequence>
<dbReference type="EMBL" id="JAQOSQ010000004">
    <property type="protein sequence ID" value="MDJ1182858.1"/>
    <property type="molecule type" value="Genomic_DNA"/>
</dbReference>
<protein>
    <submittedName>
        <fullName evidence="6">Hsp20/alpha crystallin family protein</fullName>
    </submittedName>
</protein>
<dbReference type="RefSeq" id="WP_283757510.1">
    <property type="nucleotide sequence ID" value="NZ_JAQOSQ010000004.1"/>
</dbReference>
<evidence type="ECO:0000259" key="5">
    <source>
        <dbReference type="PROSITE" id="PS51203"/>
    </source>
</evidence>
<evidence type="ECO:0000256" key="1">
    <source>
        <dbReference type="PROSITE-ProRule" id="PRU00285"/>
    </source>
</evidence>
<comment type="caution">
    <text evidence="6">The sequence shown here is derived from an EMBL/GenBank/DDBJ whole genome shotgun (WGS) entry which is preliminary data.</text>
</comment>
<dbReference type="InterPro" id="IPR031107">
    <property type="entry name" value="Small_HSP"/>
</dbReference>
<dbReference type="InterPro" id="IPR002068">
    <property type="entry name" value="A-crystallin/Hsp20_dom"/>
</dbReference>
<evidence type="ECO:0000259" key="4">
    <source>
        <dbReference type="PROSITE" id="PS01031"/>
    </source>
</evidence>
<dbReference type="InterPro" id="IPR007052">
    <property type="entry name" value="CS_dom"/>
</dbReference>
<dbReference type="Pfam" id="PF00011">
    <property type="entry name" value="HSP20"/>
    <property type="match status" value="1"/>
</dbReference>
<dbReference type="CDD" id="cd06464">
    <property type="entry name" value="ACD_sHsps-like"/>
    <property type="match status" value="1"/>
</dbReference>
<evidence type="ECO:0000313" key="6">
    <source>
        <dbReference type="EMBL" id="MDJ1182858.1"/>
    </source>
</evidence>
<feature type="domain" description="SHSP" evidence="4">
    <location>
        <begin position="15"/>
        <end position="136"/>
    </location>
</feature>
<dbReference type="SUPFAM" id="SSF49764">
    <property type="entry name" value="HSP20-like chaperones"/>
    <property type="match status" value="1"/>
</dbReference>
<dbReference type="Proteomes" id="UP001232992">
    <property type="component" value="Unassembled WGS sequence"/>
</dbReference>
<accession>A0ABT7BX51</accession>
<feature type="region of interest" description="Disordered" evidence="3">
    <location>
        <begin position="115"/>
        <end position="151"/>
    </location>
</feature>
<dbReference type="PANTHER" id="PTHR11527">
    <property type="entry name" value="HEAT-SHOCK PROTEIN 20 FAMILY MEMBER"/>
    <property type="match status" value="1"/>
</dbReference>
<dbReference type="Gene3D" id="2.60.40.790">
    <property type="match status" value="1"/>
</dbReference>
<evidence type="ECO:0000313" key="7">
    <source>
        <dbReference type="Proteomes" id="UP001232992"/>
    </source>
</evidence>
<comment type="similarity">
    <text evidence="1 2">Belongs to the small heat shock protein (HSP20) family.</text>
</comment>
<feature type="domain" description="CS" evidence="5">
    <location>
        <begin position="19"/>
        <end position="124"/>
    </location>
</feature>
<evidence type="ECO:0000256" key="2">
    <source>
        <dbReference type="RuleBase" id="RU003616"/>
    </source>
</evidence>
<dbReference type="PROSITE" id="PS51203">
    <property type="entry name" value="CS"/>
    <property type="match status" value="1"/>
</dbReference>
<proteinExistence type="inferred from homology"/>
<evidence type="ECO:0000256" key="3">
    <source>
        <dbReference type="SAM" id="MobiDB-lite"/>
    </source>
</evidence>
<dbReference type="PROSITE" id="PS01031">
    <property type="entry name" value="SHSP"/>
    <property type="match status" value="1"/>
</dbReference>
<gene>
    <name evidence="6" type="ORF">PMH09_06575</name>
</gene>